<comment type="caution">
    <text evidence="7">The sequence shown here is derived from an EMBL/GenBank/DDBJ whole genome shotgun (WGS) entry which is preliminary data.</text>
</comment>
<keyword evidence="1" id="KW-0547">Nucleotide-binding</keyword>
<dbReference type="Proteomes" id="UP000037939">
    <property type="component" value="Unassembled WGS sequence"/>
</dbReference>
<sequence>MKHSQASQDLYGITRSTGKKQELGIQDPEKLKAPAETKPEELFILTIGTLGDCANWICNNLEQGKGLEEKNLSELQFSARFFDAYLASNYNPLISHEVSLLASAAYYLASRPGSSLVLARRLSGHVFDSPLENFLLWILTSNWASVSNYLEGEYSEYLKEISLCVAKHFFFGENSSDALEALHELKSYIYQFGSAKEIFLIDVCLAITYMRLQYSSWNNLEDFTDLAIDAWRPIIGESGFPTELWPSQMMLGQAGIFRGSSGIVQMPTSAGKTRSIEIIIRSALLANRTKLVVVVAPFKALCHEITHSLRTAFLRDQISVNDVNDVFQMDYMEDISDWLQDESVEVEGIANSNILVLTPEKFLYILRQSPKIVDSVGLVIYDEGHQFDTGKRGVTYELLLTEISSILPISAQTVLISAVIENAEDILNWLIGEGGKIVRGNGLLPTSRSIAFARWAEEAGELLFYEGDRFSSPDYSLEQIIEPHRLTRGKGEKKDRQFPEKATPIDIGLFLGIRLVGHGAVAIFCGRPETAEKILNRAVEVYSRGLTLDAPASASDSSEISRLCHLISGHFGEGSDIYKAARLGFFSHHGNTPQGIRLSVEHAMQRGYIQYVVCTSTLAQGVNLPIRYLIVSGLYQAGEKIKPRDFQNLMGRAGRAGMHTEGLVIFSDPDVHESRYEKYQRWRFLTALELLNSDSKDTTGSSILSIVQPLKIRGGLLIPINPVELIDVILYERNRWREWVDQLISRLPIKNKNFNTKNLLGILSHRRNLISALESYMMANRGDGSFEEFQGDIAELAARSLAYSIASEEERVGIVGLFFAVAKYIENKEPDTGRQRLFSKTLMPIVDILQVEAWLNSNWDILLNCHDSATFLECLWPIFVSFGNNKLISNSNSGPFFFDVAKMWVSGEPYKKIFQLAKNVRPTKPWGEHGTRQVTEHDIIEFCEGTLGFDCPLVLAAVTELLFGENSSDLETAKPILFFHKALKYGLPDPLSISCFERGFSDRVLAQDLTMALRENGYALDFLISPLGKYEELITQLLSKYPRYFQNLLLAMNS</sequence>
<dbReference type="InterPro" id="IPR050474">
    <property type="entry name" value="Hel308_SKI2-like"/>
</dbReference>
<evidence type="ECO:0000313" key="8">
    <source>
        <dbReference type="Proteomes" id="UP000037939"/>
    </source>
</evidence>
<evidence type="ECO:0000259" key="6">
    <source>
        <dbReference type="PROSITE" id="PS51194"/>
    </source>
</evidence>
<feature type="domain" description="Helicase ATP-binding" evidence="5">
    <location>
        <begin position="253"/>
        <end position="438"/>
    </location>
</feature>
<evidence type="ECO:0000256" key="2">
    <source>
        <dbReference type="ARBA" id="ARBA00022801"/>
    </source>
</evidence>
<dbReference type="PANTHER" id="PTHR47961:SF6">
    <property type="entry name" value="DNA-DIRECTED DNA POLYMERASE"/>
    <property type="match status" value="1"/>
</dbReference>
<dbReference type="RefSeq" id="WP_053939260.1">
    <property type="nucleotide sequence ID" value="NZ_LAQT01000031.1"/>
</dbReference>
<dbReference type="InterPro" id="IPR014001">
    <property type="entry name" value="Helicase_ATP-bd"/>
</dbReference>
<keyword evidence="3 7" id="KW-0347">Helicase</keyword>
<organism evidence="7 8">
    <name type="scientific">Amantichitinum ursilacus</name>
    <dbReference type="NCBI Taxonomy" id="857265"/>
    <lineage>
        <taxon>Bacteria</taxon>
        <taxon>Pseudomonadati</taxon>
        <taxon>Pseudomonadota</taxon>
        <taxon>Betaproteobacteria</taxon>
        <taxon>Neisseriales</taxon>
        <taxon>Chitinibacteraceae</taxon>
        <taxon>Amantichitinum</taxon>
    </lineage>
</organism>
<dbReference type="PATRIC" id="fig|857265.3.peg.3755"/>
<accession>A0A0N0GLT0</accession>
<dbReference type="PANTHER" id="PTHR47961">
    <property type="entry name" value="DNA POLYMERASE THETA, PUTATIVE (AFU_ORTHOLOGUE AFUA_1G05260)-RELATED"/>
    <property type="match status" value="1"/>
</dbReference>
<proteinExistence type="predicted"/>
<evidence type="ECO:0000256" key="1">
    <source>
        <dbReference type="ARBA" id="ARBA00022741"/>
    </source>
</evidence>
<keyword evidence="4" id="KW-0067">ATP-binding</keyword>
<gene>
    <name evidence="7" type="ORF">WG78_18355</name>
</gene>
<dbReference type="EMBL" id="LAQT01000031">
    <property type="protein sequence ID" value="KPC50194.1"/>
    <property type="molecule type" value="Genomic_DNA"/>
</dbReference>
<protein>
    <submittedName>
        <fullName evidence="7">Ski2-like helicase</fullName>
    </submittedName>
</protein>
<dbReference type="AlphaFoldDB" id="A0A0N0GLT0"/>
<keyword evidence="2" id="KW-0378">Hydrolase</keyword>
<reference evidence="7 8" key="1">
    <citation type="submission" date="2015-07" db="EMBL/GenBank/DDBJ databases">
        <title>Draft genome sequence of the Amantichitinum ursilacus IGB-41, a new chitin-degrading bacterium.</title>
        <authorList>
            <person name="Kirstahler P."/>
            <person name="Guenther M."/>
            <person name="Grumaz C."/>
            <person name="Rupp S."/>
            <person name="Zibek S."/>
            <person name="Sohn K."/>
        </authorList>
    </citation>
    <scope>NUCLEOTIDE SEQUENCE [LARGE SCALE GENOMIC DNA]</scope>
    <source>
        <strain evidence="7 8">IGB-41</strain>
    </source>
</reference>
<dbReference type="PROSITE" id="PS51194">
    <property type="entry name" value="HELICASE_CTER"/>
    <property type="match status" value="1"/>
</dbReference>
<dbReference type="GO" id="GO:0004386">
    <property type="term" value="F:helicase activity"/>
    <property type="evidence" value="ECO:0007669"/>
    <property type="project" value="UniProtKB-KW"/>
</dbReference>
<dbReference type="SUPFAM" id="SSF52540">
    <property type="entry name" value="P-loop containing nucleoside triphosphate hydrolases"/>
    <property type="match status" value="1"/>
</dbReference>
<dbReference type="GO" id="GO:0003676">
    <property type="term" value="F:nucleic acid binding"/>
    <property type="evidence" value="ECO:0007669"/>
    <property type="project" value="InterPro"/>
</dbReference>
<dbReference type="Pfam" id="PF00271">
    <property type="entry name" value="Helicase_C"/>
    <property type="match status" value="1"/>
</dbReference>
<dbReference type="Pfam" id="PF00270">
    <property type="entry name" value="DEAD"/>
    <property type="match status" value="1"/>
</dbReference>
<dbReference type="InterPro" id="IPR011545">
    <property type="entry name" value="DEAD/DEAH_box_helicase_dom"/>
</dbReference>
<dbReference type="STRING" id="857265.WG78_18355"/>
<evidence type="ECO:0000256" key="4">
    <source>
        <dbReference type="ARBA" id="ARBA00022840"/>
    </source>
</evidence>
<dbReference type="InterPro" id="IPR001650">
    <property type="entry name" value="Helicase_C-like"/>
</dbReference>
<dbReference type="GO" id="GO:0016787">
    <property type="term" value="F:hydrolase activity"/>
    <property type="evidence" value="ECO:0007669"/>
    <property type="project" value="UniProtKB-KW"/>
</dbReference>
<dbReference type="Gene3D" id="3.40.50.300">
    <property type="entry name" value="P-loop containing nucleotide triphosphate hydrolases"/>
    <property type="match status" value="2"/>
</dbReference>
<name>A0A0N0GLT0_9NEIS</name>
<dbReference type="InterPro" id="IPR027417">
    <property type="entry name" value="P-loop_NTPase"/>
</dbReference>
<feature type="domain" description="Helicase C-terminal" evidence="6">
    <location>
        <begin position="534"/>
        <end position="699"/>
    </location>
</feature>
<evidence type="ECO:0000313" key="7">
    <source>
        <dbReference type="EMBL" id="KPC50194.1"/>
    </source>
</evidence>
<dbReference type="SMART" id="SM00487">
    <property type="entry name" value="DEXDc"/>
    <property type="match status" value="1"/>
</dbReference>
<evidence type="ECO:0000259" key="5">
    <source>
        <dbReference type="PROSITE" id="PS51192"/>
    </source>
</evidence>
<evidence type="ECO:0000256" key="3">
    <source>
        <dbReference type="ARBA" id="ARBA00022806"/>
    </source>
</evidence>
<dbReference type="SMART" id="SM00490">
    <property type="entry name" value="HELICc"/>
    <property type="match status" value="1"/>
</dbReference>
<keyword evidence="8" id="KW-1185">Reference proteome</keyword>
<dbReference type="GO" id="GO:0005524">
    <property type="term" value="F:ATP binding"/>
    <property type="evidence" value="ECO:0007669"/>
    <property type="project" value="UniProtKB-KW"/>
</dbReference>
<dbReference type="PROSITE" id="PS51192">
    <property type="entry name" value="HELICASE_ATP_BIND_1"/>
    <property type="match status" value="1"/>
</dbReference>